<protein>
    <recommendedName>
        <fullName evidence="10">Protein kinase domain-containing protein</fullName>
    </recommendedName>
</protein>
<dbReference type="InterPro" id="IPR001245">
    <property type="entry name" value="Ser-Thr/Tyr_kinase_cat_dom"/>
</dbReference>
<dbReference type="Pfam" id="PF13855">
    <property type="entry name" value="LRR_8"/>
    <property type="match status" value="1"/>
</dbReference>
<dbReference type="KEGG" id="cqi:110692615"/>
<feature type="transmembrane region" description="Helical" evidence="8">
    <location>
        <begin position="311"/>
        <end position="333"/>
    </location>
</feature>
<evidence type="ECO:0000256" key="3">
    <source>
        <dbReference type="ARBA" id="ARBA00022692"/>
    </source>
</evidence>
<dbReference type="Pfam" id="PF08263">
    <property type="entry name" value="LRRNT_2"/>
    <property type="match status" value="1"/>
</dbReference>
<evidence type="ECO:0000256" key="7">
    <source>
        <dbReference type="ARBA" id="ARBA00023136"/>
    </source>
</evidence>
<keyword evidence="2" id="KW-0433">Leucine-rich repeat</keyword>
<dbReference type="AlphaFoldDB" id="A0A803MTR5"/>
<dbReference type="PANTHER" id="PTHR48007">
    <property type="entry name" value="LEUCINE-RICH REPEAT RECEPTOR-LIKE PROTEIN KINASE PXC1"/>
    <property type="match status" value="1"/>
</dbReference>
<dbReference type="Pfam" id="PF07714">
    <property type="entry name" value="PK_Tyr_Ser-Thr"/>
    <property type="match status" value="1"/>
</dbReference>
<organism evidence="11 12">
    <name type="scientific">Chenopodium quinoa</name>
    <name type="common">Quinoa</name>
    <dbReference type="NCBI Taxonomy" id="63459"/>
    <lineage>
        <taxon>Eukaryota</taxon>
        <taxon>Viridiplantae</taxon>
        <taxon>Streptophyta</taxon>
        <taxon>Embryophyta</taxon>
        <taxon>Tracheophyta</taxon>
        <taxon>Spermatophyta</taxon>
        <taxon>Magnoliopsida</taxon>
        <taxon>eudicotyledons</taxon>
        <taxon>Gunneridae</taxon>
        <taxon>Pentapetalae</taxon>
        <taxon>Caryophyllales</taxon>
        <taxon>Chenopodiaceae</taxon>
        <taxon>Chenopodioideae</taxon>
        <taxon>Atripliceae</taxon>
        <taxon>Chenopodium</taxon>
    </lineage>
</organism>
<reference evidence="11" key="2">
    <citation type="submission" date="2021-03" db="UniProtKB">
        <authorList>
            <consortium name="EnsemblPlants"/>
        </authorList>
    </citation>
    <scope>IDENTIFICATION</scope>
</reference>
<reference evidence="11" key="1">
    <citation type="journal article" date="2017" name="Nature">
        <title>The genome of Chenopodium quinoa.</title>
        <authorList>
            <person name="Jarvis D.E."/>
            <person name="Ho Y.S."/>
            <person name="Lightfoot D.J."/>
            <person name="Schmoeckel S.M."/>
            <person name="Li B."/>
            <person name="Borm T.J.A."/>
            <person name="Ohyanagi H."/>
            <person name="Mineta K."/>
            <person name="Michell C.T."/>
            <person name="Saber N."/>
            <person name="Kharbatia N.M."/>
            <person name="Rupper R.R."/>
            <person name="Sharp A.R."/>
            <person name="Dally N."/>
            <person name="Boughton B.A."/>
            <person name="Woo Y.H."/>
            <person name="Gao G."/>
            <person name="Schijlen E.G.W.M."/>
            <person name="Guo X."/>
            <person name="Momin A.A."/>
            <person name="Negrao S."/>
            <person name="Al-Babili S."/>
            <person name="Gehring C."/>
            <person name="Roessner U."/>
            <person name="Jung C."/>
            <person name="Murphy K."/>
            <person name="Arold S.T."/>
            <person name="Gojobori T."/>
            <person name="van der Linden C.G."/>
            <person name="van Loo E.N."/>
            <person name="Jellen E.N."/>
            <person name="Maughan P.J."/>
            <person name="Tester M."/>
        </authorList>
    </citation>
    <scope>NUCLEOTIDE SEQUENCE [LARGE SCALE GENOMIC DNA]</scope>
    <source>
        <strain evidence="11">cv. PI 614886</strain>
    </source>
</reference>
<dbReference type="Gene3D" id="3.30.200.20">
    <property type="entry name" value="Phosphorylase Kinase, domain 1"/>
    <property type="match status" value="1"/>
</dbReference>
<dbReference type="Gene3D" id="3.80.10.10">
    <property type="entry name" value="Ribonuclease Inhibitor"/>
    <property type="match status" value="2"/>
</dbReference>
<dbReference type="RefSeq" id="XP_021725336.1">
    <property type="nucleotide sequence ID" value="XM_021869644.1"/>
</dbReference>
<dbReference type="PROSITE" id="PS50011">
    <property type="entry name" value="PROTEIN_KINASE_DOM"/>
    <property type="match status" value="1"/>
</dbReference>
<keyword evidence="12" id="KW-1185">Reference proteome</keyword>
<dbReference type="InterPro" id="IPR032675">
    <property type="entry name" value="LRR_dom_sf"/>
</dbReference>
<evidence type="ECO:0000313" key="11">
    <source>
        <dbReference type="EnsemblPlants" id="AUR62035056-RA:cds"/>
    </source>
</evidence>
<dbReference type="Gramene" id="AUR62035056-RA">
    <property type="protein sequence ID" value="AUR62035056-RA:cds"/>
    <property type="gene ID" value="AUR62035056"/>
</dbReference>
<evidence type="ECO:0000256" key="9">
    <source>
        <dbReference type="SAM" id="SignalP"/>
    </source>
</evidence>
<feature type="signal peptide" evidence="9">
    <location>
        <begin position="1"/>
        <end position="15"/>
    </location>
</feature>
<dbReference type="PANTHER" id="PTHR48007:SF65">
    <property type="entry name" value="OS01G0577600 PROTEIN"/>
    <property type="match status" value="1"/>
</dbReference>
<dbReference type="OrthoDB" id="676979at2759"/>
<keyword evidence="6 8" id="KW-1133">Transmembrane helix</keyword>
<dbReference type="InterPro" id="IPR046959">
    <property type="entry name" value="PRK1-6/SRF4-like"/>
</dbReference>
<dbReference type="Proteomes" id="UP000596660">
    <property type="component" value="Unplaced"/>
</dbReference>
<name>A0A803MTR5_CHEQI</name>
<dbReference type="InterPro" id="IPR011009">
    <property type="entry name" value="Kinase-like_dom_sf"/>
</dbReference>
<keyword evidence="4 9" id="KW-0732">Signal</keyword>
<dbReference type="EnsemblPlants" id="AUR62035056-RA">
    <property type="protein sequence ID" value="AUR62035056-RA:cds"/>
    <property type="gene ID" value="AUR62035056"/>
</dbReference>
<accession>A0A803MTR5</accession>
<feature type="domain" description="Protein kinase" evidence="10">
    <location>
        <begin position="412"/>
        <end position="687"/>
    </location>
</feature>
<evidence type="ECO:0000256" key="1">
    <source>
        <dbReference type="ARBA" id="ARBA00004167"/>
    </source>
</evidence>
<dbReference type="SUPFAM" id="SSF52058">
    <property type="entry name" value="L domain-like"/>
    <property type="match status" value="1"/>
</dbReference>
<dbReference type="FunFam" id="1.10.510.10:FF:000513">
    <property type="entry name" value="Protein NSP-INTERACTING KINASE 2"/>
    <property type="match status" value="1"/>
</dbReference>
<dbReference type="OMA" id="TGWFTEK"/>
<comment type="subcellular location">
    <subcellularLocation>
        <location evidence="1">Membrane</location>
        <topology evidence="1">Single-pass membrane protein</topology>
    </subcellularLocation>
</comment>
<dbReference type="FunFam" id="3.80.10.10:FF:000562">
    <property type="entry name" value="Protein NSP-INTERACTING KINASE 2"/>
    <property type="match status" value="1"/>
</dbReference>
<dbReference type="InterPro" id="IPR013210">
    <property type="entry name" value="LRR_N_plant-typ"/>
</dbReference>
<evidence type="ECO:0000256" key="2">
    <source>
        <dbReference type="ARBA" id="ARBA00022614"/>
    </source>
</evidence>
<dbReference type="FunFam" id="3.80.10.10:FF:000129">
    <property type="entry name" value="Leucine-rich repeat receptor-like kinase"/>
    <property type="match status" value="1"/>
</dbReference>
<evidence type="ECO:0000259" key="10">
    <source>
        <dbReference type="PROSITE" id="PS50011"/>
    </source>
</evidence>
<evidence type="ECO:0000256" key="8">
    <source>
        <dbReference type="SAM" id="Phobius"/>
    </source>
</evidence>
<gene>
    <name evidence="11" type="primary">LOC110692615</name>
</gene>
<dbReference type="InterPro" id="IPR001611">
    <property type="entry name" value="Leu-rich_rpt"/>
</dbReference>
<evidence type="ECO:0000256" key="4">
    <source>
        <dbReference type="ARBA" id="ARBA00022729"/>
    </source>
</evidence>
<feature type="chain" id="PRO_5030898805" description="Protein kinase domain-containing protein" evidence="9">
    <location>
        <begin position="16"/>
        <end position="687"/>
    </location>
</feature>
<evidence type="ECO:0000256" key="5">
    <source>
        <dbReference type="ARBA" id="ARBA00022737"/>
    </source>
</evidence>
<dbReference type="Pfam" id="PF00560">
    <property type="entry name" value="LRR_1"/>
    <property type="match status" value="2"/>
</dbReference>
<keyword evidence="5" id="KW-0677">Repeat</keyword>
<dbReference type="GO" id="GO:0004672">
    <property type="term" value="F:protein kinase activity"/>
    <property type="evidence" value="ECO:0007669"/>
    <property type="project" value="InterPro"/>
</dbReference>
<sequence length="687" mass="74740">MLLLILFIFNLLCFGSPVFSTSNPELESLLTLKSSLDPSSLHLSSWSKNGDPCGGTFDGVGCNHNGQVANISLQGKGLNGQLSPAISGLKHLTGIYLHYNSLSGEIPKEIGSLSELVDLYLDVNNLSGVIPPQISHLDNLQVLQLGYNQLTGSIPTQLGSLKKLSVLALQSNHLTGAIPASLGHIETLLRLDLSFNHLFGSIPTPIAEAPLLESLDIRNNTLSGNVSPALMRLNEGFKYANNPGLCGVGFPTLRSCPDSDHLGQIRPEPYGGGAATSNGLPRKEIPETANVKLPNCSQTECSKTTRKSSHASVAVGVVVVILALSLVSVFIFAKYRRTKQKLGSSLELSDTRLSIDQPRDFCRKNGSPLISLEYPNGWDPLSDVRSFNGFSNDVIQGFRFNLEEVECATQHFSPSNLLGKSGMSAVFRGVLRDGSVVAVKRISKSSCKSEESEFLKGLNVLTSLRHENLVKLRGFCCSRGRGECFLVYDFVPNGILLKYLDLKDGDANVFEWSTRVWIIHGIAKGIQYMHTSKTSKPALIHQNISAEKVLIDKRFNPVLADCGLYKLLTNDTVFSALKASAAMGYLAPEYTTTGKFTEKSDVYAFGMLVFQIISGRRKISNSIRAGAESLRSQEYVDSNLHGKFSEFEAAKLAKIALSCTHELPNERPSMDTIILDLGSCTNCYRSP</sequence>
<keyword evidence="3 8" id="KW-0812">Transmembrane</keyword>
<evidence type="ECO:0000313" key="12">
    <source>
        <dbReference type="Proteomes" id="UP000596660"/>
    </source>
</evidence>
<evidence type="ECO:0000256" key="6">
    <source>
        <dbReference type="ARBA" id="ARBA00022989"/>
    </source>
</evidence>
<dbReference type="FunFam" id="3.30.200.20:FF:000371">
    <property type="entry name" value="Protein NSP-INTERACTING KINASE 2"/>
    <property type="match status" value="1"/>
</dbReference>
<keyword evidence="7 8" id="KW-0472">Membrane</keyword>
<dbReference type="GeneID" id="110692615"/>
<proteinExistence type="predicted"/>
<dbReference type="SUPFAM" id="SSF56112">
    <property type="entry name" value="Protein kinase-like (PK-like)"/>
    <property type="match status" value="1"/>
</dbReference>
<dbReference type="GO" id="GO:0005524">
    <property type="term" value="F:ATP binding"/>
    <property type="evidence" value="ECO:0007669"/>
    <property type="project" value="InterPro"/>
</dbReference>
<dbReference type="InterPro" id="IPR000719">
    <property type="entry name" value="Prot_kinase_dom"/>
</dbReference>
<dbReference type="GO" id="GO:0016020">
    <property type="term" value="C:membrane"/>
    <property type="evidence" value="ECO:0007669"/>
    <property type="project" value="UniProtKB-SubCell"/>
</dbReference>
<dbReference type="Gene3D" id="1.10.510.10">
    <property type="entry name" value="Transferase(Phosphotransferase) domain 1"/>
    <property type="match status" value="1"/>
</dbReference>